<dbReference type="STRING" id="1157962.A0A250X6R6"/>
<feature type="region of interest" description="Disordered" evidence="2">
    <location>
        <begin position="449"/>
        <end position="528"/>
    </location>
</feature>
<feature type="compositionally biased region" description="Polar residues" evidence="2">
    <location>
        <begin position="376"/>
        <end position="388"/>
    </location>
</feature>
<keyword evidence="4" id="KW-1185">Reference proteome</keyword>
<evidence type="ECO:0000256" key="1">
    <source>
        <dbReference type="SAM" id="Coils"/>
    </source>
</evidence>
<feature type="region of interest" description="Disordered" evidence="2">
    <location>
        <begin position="420"/>
        <end position="439"/>
    </location>
</feature>
<feature type="compositionally biased region" description="Polar residues" evidence="2">
    <location>
        <begin position="954"/>
        <end position="963"/>
    </location>
</feature>
<feature type="region of interest" description="Disordered" evidence="2">
    <location>
        <begin position="333"/>
        <end position="411"/>
    </location>
</feature>
<comment type="caution">
    <text evidence="3">The sequence shown here is derived from an EMBL/GenBank/DDBJ whole genome shotgun (WGS) entry which is preliminary data.</text>
</comment>
<proteinExistence type="predicted"/>
<feature type="region of interest" description="Disordered" evidence="2">
    <location>
        <begin position="934"/>
        <end position="1001"/>
    </location>
</feature>
<name>A0A250X6R6_9CHLO</name>
<keyword evidence="1" id="KW-0175">Coiled coil</keyword>
<evidence type="ECO:0000256" key="2">
    <source>
        <dbReference type="SAM" id="MobiDB-lite"/>
    </source>
</evidence>
<accession>A0A250X6R6</accession>
<feature type="compositionally biased region" description="Low complexity" evidence="2">
    <location>
        <begin position="468"/>
        <end position="481"/>
    </location>
</feature>
<dbReference type="EMBL" id="BEGY01000035">
    <property type="protein sequence ID" value="GAX78783.1"/>
    <property type="molecule type" value="Genomic_DNA"/>
</dbReference>
<feature type="coiled-coil region" evidence="1">
    <location>
        <begin position="604"/>
        <end position="691"/>
    </location>
</feature>
<evidence type="ECO:0000313" key="4">
    <source>
        <dbReference type="Proteomes" id="UP000232323"/>
    </source>
</evidence>
<dbReference type="Proteomes" id="UP000232323">
    <property type="component" value="Unassembled WGS sequence"/>
</dbReference>
<organism evidence="3 4">
    <name type="scientific">Chlamydomonas eustigma</name>
    <dbReference type="NCBI Taxonomy" id="1157962"/>
    <lineage>
        <taxon>Eukaryota</taxon>
        <taxon>Viridiplantae</taxon>
        <taxon>Chlorophyta</taxon>
        <taxon>core chlorophytes</taxon>
        <taxon>Chlorophyceae</taxon>
        <taxon>CS clade</taxon>
        <taxon>Chlamydomonadales</taxon>
        <taxon>Chlamydomonadaceae</taxon>
        <taxon>Chlamydomonas</taxon>
    </lineage>
</organism>
<dbReference type="OrthoDB" id="545928at2759"/>
<evidence type="ECO:0000313" key="3">
    <source>
        <dbReference type="EMBL" id="GAX78783.1"/>
    </source>
</evidence>
<dbReference type="AlphaFoldDB" id="A0A250X6R6"/>
<feature type="region of interest" description="Disordered" evidence="2">
    <location>
        <begin position="838"/>
        <end position="857"/>
    </location>
</feature>
<reference evidence="3 4" key="1">
    <citation type="submission" date="2017-08" db="EMBL/GenBank/DDBJ databases">
        <title>Acidophilic green algal genome provides insights into adaptation to an acidic environment.</title>
        <authorList>
            <person name="Hirooka S."/>
            <person name="Hirose Y."/>
            <person name="Kanesaki Y."/>
            <person name="Higuchi S."/>
            <person name="Fujiwara T."/>
            <person name="Onuma R."/>
            <person name="Era A."/>
            <person name="Ohbayashi R."/>
            <person name="Uzuka A."/>
            <person name="Nozaki H."/>
            <person name="Yoshikawa H."/>
            <person name="Miyagishima S.Y."/>
        </authorList>
    </citation>
    <scope>NUCLEOTIDE SEQUENCE [LARGE SCALE GENOMIC DNA]</scope>
    <source>
        <strain evidence="3 4">NIES-2499</strain>
    </source>
</reference>
<sequence length="1038" mass="111508">MSEPSFDWCSFYALFWNDKGFKCKINVPDTVLFRYGQLSAWWSTNKDGCVQRHTSQHTTVEAIRRRLIAIAQEDEANYSKYVCISRHGDGRPQLLRPQAFNQLCELLSDRLECGHPDVTPEVETPSVLQAFIQPYQDLRYITTYINSGTSTSCHTFQRKYSRRYAAMSASTAAGTDPAAMEHLEMMGLGAGSQVIGSVADAERRAAEADQQMGAVEPILKMQLRKTTAHLVKYIQMAHNLTLGGIVCEYIKDASGKVYLLSVLRTEWASNAAGNGGGSYGAAALQQTPKEAPAGSYLTDEGYDEVVGGNDDMLGSSGQVPYDSGERFQYVPEDDREANGWEGGPVERSSSPTTLMEATWRSQRQVGPSEGSRRPASASSPLVPTQTLTGGAGGAHSSLSQFPGGNRATAIPMSVTNTWPSLQHDAHLPSHTGAPNTLPATLTSAAPVTEHRGTAAMRAQSAKSSAYGASVRDSASRARSIAGNAAAPGSARGMREGGSRPASSPPRGHSVTARPIWTPGRTPRSPAAAAAAAATAAASALSASGIHVNGGLRGAPMLIQHLQKEVETLRDQLTFQNELAEASAAKIRQLEYERDINTGAYTSHSNDQASQLSNTREELAQAQADIERWRSRAELAEAKCAELENRTYQLDKTVNDERATTMKILKDYQTKDAQLEEKSTQLEAEVVRLNDQLKGESTAVLALKRQLMQFSDIAERYQSTIKDGNIDEGMEEVLEKIGPLFSGQANPTGEQYAVQKILSHYTSDLRAVFLHYAQLDSTFTEHWPPSLTFSQWMLYCKDSRTSDNRASSRMRSTMNPPILSPADCEAIFIRYARAATPSEKGVGKESSPSHHNNSSIPPAARGQILPYTLFLAAIVHVASKLKRTDLSFLSEGVREYIIRHVSRAEKAGPTPSRKGGIRTSVLGASHKAGEVALEHHTKVTSPALTDPINRGGGSATASNRQRPQSARKAAGGGKQAAGQVASGSGGEGGAVSPPQAGAGLVFSSPDTAASAIERELSMLGLQTSSTAEPVRRGGGFDVL</sequence>
<gene>
    <name evidence="3" type="ORF">CEUSTIGMA_g6220.t1</name>
</gene>
<protein>
    <submittedName>
        <fullName evidence="3">Uncharacterized protein</fullName>
    </submittedName>
</protein>
<feature type="compositionally biased region" description="Polar residues" evidence="2">
    <location>
        <begin position="347"/>
        <end position="365"/>
    </location>
</feature>
<feature type="compositionally biased region" description="Low complexity" evidence="2">
    <location>
        <begin position="848"/>
        <end position="857"/>
    </location>
</feature>